<dbReference type="InterPro" id="IPR052435">
    <property type="entry name" value="YY1-Transcr_Regul"/>
</dbReference>
<feature type="region of interest" description="Disordered" evidence="4">
    <location>
        <begin position="236"/>
        <end position="265"/>
    </location>
</feature>
<evidence type="ECO:0000256" key="3">
    <source>
        <dbReference type="ARBA" id="ARBA00023242"/>
    </source>
</evidence>
<feature type="compositionally biased region" description="Basic and acidic residues" evidence="4">
    <location>
        <begin position="657"/>
        <end position="669"/>
    </location>
</feature>
<feature type="region of interest" description="Disordered" evidence="4">
    <location>
        <begin position="650"/>
        <end position="702"/>
    </location>
</feature>
<dbReference type="GO" id="GO:0006355">
    <property type="term" value="P:regulation of DNA-templated transcription"/>
    <property type="evidence" value="ECO:0007669"/>
    <property type="project" value="TreeGrafter"/>
</dbReference>
<comment type="caution">
    <text evidence="5">The sequence shown here is derived from an EMBL/GenBank/DDBJ whole genome shotgun (WGS) entry which is preliminary data.</text>
</comment>
<dbReference type="PANTHER" id="PTHR16088">
    <property type="entry name" value="YY1 ASSOCIATED PROTEIN-RELATED"/>
    <property type="match status" value="1"/>
</dbReference>
<protein>
    <recommendedName>
        <fullName evidence="7">Homeodomain-like superfamily protein</fullName>
    </recommendedName>
</protein>
<evidence type="ECO:0000313" key="5">
    <source>
        <dbReference type="EMBL" id="KAJ6805464.1"/>
    </source>
</evidence>
<evidence type="ECO:0008006" key="7">
    <source>
        <dbReference type="Google" id="ProtNLM"/>
    </source>
</evidence>
<reference evidence="5" key="2">
    <citation type="submission" date="2023-04" db="EMBL/GenBank/DDBJ databases">
        <authorList>
            <person name="Bruccoleri R.E."/>
            <person name="Oakeley E.J."/>
            <person name="Faust A.-M."/>
            <person name="Dessus-Babus S."/>
            <person name="Altorfer M."/>
            <person name="Burckhardt D."/>
            <person name="Oertli M."/>
            <person name="Naumann U."/>
            <person name="Petersen F."/>
            <person name="Wong J."/>
        </authorList>
    </citation>
    <scope>NUCLEOTIDE SEQUENCE</scope>
    <source>
        <strain evidence="5">GSM-AAB239-AS_SAM_17_03QT</strain>
        <tissue evidence="5">Leaf</tissue>
    </source>
</reference>
<dbReference type="PANTHER" id="PTHR16088:SF3">
    <property type="entry name" value="GON-4-LIKE PROTEIN"/>
    <property type="match status" value="1"/>
</dbReference>
<evidence type="ECO:0000313" key="6">
    <source>
        <dbReference type="Proteomes" id="UP001140949"/>
    </source>
</evidence>
<feature type="compositionally biased region" description="Basic and acidic residues" evidence="4">
    <location>
        <begin position="1221"/>
        <end position="1231"/>
    </location>
</feature>
<feature type="compositionally biased region" description="Basic and acidic residues" evidence="4">
    <location>
        <begin position="100"/>
        <end position="111"/>
    </location>
</feature>
<evidence type="ECO:0000256" key="4">
    <source>
        <dbReference type="SAM" id="MobiDB-lite"/>
    </source>
</evidence>
<reference evidence="5" key="1">
    <citation type="journal article" date="2023" name="GigaByte">
        <title>Genome assembly of the bearded iris, Iris pallida Lam.</title>
        <authorList>
            <person name="Bruccoleri R.E."/>
            <person name="Oakeley E.J."/>
            <person name="Faust A.M.E."/>
            <person name="Altorfer M."/>
            <person name="Dessus-Babus S."/>
            <person name="Burckhardt D."/>
            <person name="Oertli M."/>
            <person name="Naumann U."/>
            <person name="Petersen F."/>
            <person name="Wong J."/>
        </authorList>
    </citation>
    <scope>NUCLEOTIDE SEQUENCE</scope>
    <source>
        <strain evidence="5">GSM-AAB239-AS_SAM_17_03QT</strain>
    </source>
</reference>
<feature type="compositionally biased region" description="Basic and acidic residues" evidence="4">
    <location>
        <begin position="236"/>
        <end position="247"/>
    </location>
</feature>
<evidence type="ECO:0000256" key="2">
    <source>
        <dbReference type="ARBA" id="ARBA00023163"/>
    </source>
</evidence>
<sequence length="1308" mass="145796">MSLPMANQNEENGHDRQSLAASHAEIPMGNDVNLEVEEEDEEDEDMDFNPFLRGDVPSEASSSLSSEDEGINDIAERSIYGSSNDKNAGPSSIPMNETQCPKEDYEIGDLSENRDADCLTRENSLQKPMIEADTEDAICRRTRARHSLANYTLEELETFLQESDDECDIPNVDDEEEYRKFLAAVLLEGADEVQSGLQEGNVDEDEEDDADFELEIEEALESDIDEYVGCNGRMVDKAGKGSHMPETRHKKRLKESSKDKKNQLGPVLTPLRPILPYEPNAKIAPLPSYGWQFLLPKSASSSGAGVINGFTAHQLGQLYCLIHEHVQLLIQIFSISVLDPSRQHVANGVRKMILEMNDRREEAISQRKLSYPEYCFHPPNISSSLQFESHQNADSSYWAPFVDSKSVQSILDVAPLRLVMSYMTDVSEAVLRHRQRYIQEVPDEDLLTKEPLFPLPALPSPADTTDDVSGGTTVPILSSLSPGQVQPKKSLAATLVETTKKQSVALVPKDITKSAQRFCPLFNSALFPHKPPLPALANRVLFTDAEDRLLAMGLMNYNNDWAAIQHHYLPCKSKHQIFVRQKNRSSSKAPENPIKAVRRMKTSPLTEHEQARICEGLQLFKEDWSSVWSFCVPHRDPTLLPRQWRIANGTQKSYKKSQADKEKRRLSEAKRRKLKASAAENKNSLEKEINNGDKSADDVDGEDDEAYVHEAFLEDSERGSSKVPYDNLSSLNTGETRAIDIMSYKGSYINEHGDSVTNEFGQSRQGNGHELLNSSLQDMQPPSHLSHIKFSKVSNPIAKLSNCPPVQRPYQICSSKGARVVKLAPDLPPVNLPSSVRVISQSAFKCYNSKSFCPQIPANAIKDHVPEPPQVSKVGTSMSTPGEYLNKYSDTRCQRVEGILASSFGEEENTSESDLRMHPLLFQASEVQSSLCFLDNRHTTSSSTYNFFPGHPFQADSSLRYHPVKPIDGTTRQSEEAPSSLCTIDFHPLLQRESATVPSICRQYLRMPQGRSDKLYNQSDNNLTAPVVGNSHVTASTSSVRLYEKENNLDLNIRLSSTPEKEIAEGRDMNERQVGVSISPLGHRIVKSGLDADRPFVNRSGNRPPSLVTNDSPVQSFTCSPNDALSSEVLPGNSGACQHMIDLHDESVRGIVMEQEELSDSEEEIEDVEFEREEIDDSEEDELCCEQPTEIQNKELPFVTSRKESSKSNDNLNLGPPYSRFPKEGSMRKVGDGTSPMQISQDPCQAKSSRLKPQSSNAKQNRACRSSTDVLAGRSSKKQSVESSKRQSLKTAQCKAVSSSKRSRKHSV</sequence>
<gene>
    <name evidence="5" type="ORF">M6B38_180615</name>
</gene>
<feature type="compositionally biased region" description="Polar residues" evidence="4">
    <location>
        <begin position="1235"/>
        <end position="1269"/>
    </location>
</feature>
<organism evidence="5 6">
    <name type="scientific">Iris pallida</name>
    <name type="common">Sweet iris</name>
    <dbReference type="NCBI Taxonomy" id="29817"/>
    <lineage>
        <taxon>Eukaryota</taxon>
        <taxon>Viridiplantae</taxon>
        <taxon>Streptophyta</taxon>
        <taxon>Embryophyta</taxon>
        <taxon>Tracheophyta</taxon>
        <taxon>Spermatophyta</taxon>
        <taxon>Magnoliopsida</taxon>
        <taxon>Liliopsida</taxon>
        <taxon>Asparagales</taxon>
        <taxon>Iridaceae</taxon>
        <taxon>Iridoideae</taxon>
        <taxon>Irideae</taxon>
        <taxon>Iris</taxon>
    </lineage>
</organism>
<feature type="compositionally biased region" description="Basic and acidic residues" evidence="4">
    <location>
        <begin position="683"/>
        <end position="697"/>
    </location>
</feature>
<dbReference type="GO" id="GO:0005634">
    <property type="term" value="C:nucleus"/>
    <property type="evidence" value="ECO:0007669"/>
    <property type="project" value="TreeGrafter"/>
</dbReference>
<dbReference type="EMBL" id="JANAVB010035418">
    <property type="protein sequence ID" value="KAJ6805464.1"/>
    <property type="molecule type" value="Genomic_DNA"/>
</dbReference>
<dbReference type="Proteomes" id="UP001140949">
    <property type="component" value="Unassembled WGS sequence"/>
</dbReference>
<feature type="compositionally biased region" description="Polar residues" evidence="4">
    <location>
        <begin position="80"/>
        <end position="99"/>
    </location>
</feature>
<feature type="region of interest" description="Disordered" evidence="4">
    <location>
        <begin position="1156"/>
        <end position="1308"/>
    </location>
</feature>
<feature type="compositionally biased region" description="Acidic residues" evidence="4">
    <location>
        <begin position="1156"/>
        <end position="1184"/>
    </location>
</feature>
<name>A0AAX6EN27_IRIPA</name>
<dbReference type="GO" id="GO:0003712">
    <property type="term" value="F:transcription coregulator activity"/>
    <property type="evidence" value="ECO:0007669"/>
    <property type="project" value="TreeGrafter"/>
</dbReference>
<keyword evidence="3" id="KW-0539">Nucleus</keyword>
<feature type="compositionally biased region" description="Polar residues" evidence="4">
    <location>
        <begin position="1"/>
        <end position="10"/>
    </location>
</feature>
<keyword evidence="6" id="KW-1185">Reference proteome</keyword>
<evidence type="ECO:0000256" key="1">
    <source>
        <dbReference type="ARBA" id="ARBA00023015"/>
    </source>
</evidence>
<keyword evidence="2" id="KW-0804">Transcription</keyword>
<accession>A0AAX6EN27</accession>
<proteinExistence type="predicted"/>
<feature type="compositionally biased region" description="Acidic residues" evidence="4">
    <location>
        <begin position="34"/>
        <end position="47"/>
    </location>
</feature>
<keyword evidence="1" id="KW-0805">Transcription regulation</keyword>
<feature type="region of interest" description="Disordered" evidence="4">
    <location>
        <begin position="1"/>
        <end position="111"/>
    </location>
</feature>